<feature type="binding site" evidence="14">
    <location>
        <position position="228"/>
    </location>
    <ligand>
        <name>Zn(2+)</name>
        <dbReference type="ChEBI" id="CHEBI:29105"/>
        <label>2</label>
    </ligand>
</feature>
<evidence type="ECO:0000256" key="9">
    <source>
        <dbReference type="ARBA" id="ARBA00023242"/>
    </source>
</evidence>
<keyword evidence="17" id="KW-0175">Coiled coil</keyword>
<keyword evidence="9 16" id="KW-0539">Nucleus</keyword>
<evidence type="ECO:0000313" key="21">
    <source>
        <dbReference type="Proteomes" id="UP000515788"/>
    </source>
</evidence>
<sequence length="272" mass="30926">MDPSSVLEQTTQDVSNLQAEFRHLLEEIRAEDTQLYDLRKKAAQKDAQLHKFIRQHGSLTEHPNEEELSNGIREDLERCKELQQKKCTLANTALFLVAKHLAKLEKSIVVLEEDGLLAPLENEVDSGSEYSRESSVQSTGERRRKAASAGSAESAVRRRRQARGSPAVAERRVAPKSEDQSDGTPLESNFDLQDYNDDLFSGINNNEEEDKTLYCFCQSVSYGEMVACDGAHCKYEWFHYPCVNLKEPPKGAWFCPDCRQEMAKGRLKKRRL</sequence>
<evidence type="ECO:0000256" key="13">
    <source>
        <dbReference type="PIRSR" id="PIRSR628651-50"/>
    </source>
</evidence>
<comment type="subunit">
    <text evidence="16">Component of an histone acetyltransferase complex. Interacts with H3K4me3 and to a lesser extent with H3K4me2.</text>
</comment>
<accession>A0A7G3ZI06</accession>
<feature type="binding site" evidence="14">
    <location>
        <position position="258"/>
    </location>
    <ligand>
        <name>Zn(2+)</name>
        <dbReference type="ChEBI" id="CHEBI:29105"/>
        <label>2</label>
    </ligand>
</feature>
<dbReference type="SMART" id="SM00249">
    <property type="entry name" value="PHD"/>
    <property type="match status" value="1"/>
</dbReference>
<evidence type="ECO:0000259" key="19">
    <source>
        <dbReference type="PROSITE" id="PS50016"/>
    </source>
</evidence>
<feature type="site" description="Histone H3K4me3 binding" evidence="13">
    <location>
        <position position="214"/>
    </location>
</feature>
<protein>
    <recommendedName>
        <fullName evidence="16">Chromatin modification-related protein</fullName>
    </recommendedName>
</protein>
<comment type="function">
    <text evidence="12">Component of the NuA4 histone acetyltransferase complex which is involved in transcriptional activation of selected genes principally by acetylation of nucleosomal histone H4 and H2A. The NuA4 complex is also involved in DNA repair. Involved in cell cycle progression and meiosis.</text>
</comment>
<feature type="binding site" evidence="14">
    <location>
        <position position="233"/>
    </location>
    <ligand>
        <name>Zn(2+)</name>
        <dbReference type="ChEBI" id="CHEBI:29105"/>
        <label>2</label>
    </ligand>
</feature>
<dbReference type="FunFam" id="3.30.40.10:FF:000436">
    <property type="entry name" value="Chromatin modification-related protein"/>
    <property type="match status" value="1"/>
</dbReference>
<evidence type="ECO:0000256" key="8">
    <source>
        <dbReference type="ARBA" id="ARBA00023204"/>
    </source>
</evidence>
<evidence type="ECO:0000256" key="10">
    <source>
        <dbReference type="ARBA" id="ARBA00023254"/>
    </source>
</evidence>
<evidence type="ECO:0000256" key="5">
    <source>
        <dbReference type="ARBA" id="ARBA00022771"/>
    </source>
</evidence>
<feature type="binding site" evidence="14">
    <location>
        <position position="217"/>
    </location>
    <ligand>
        <name>Zn(2+)</name>
        <dbReference type="ChEBI" id="CHEBI:29105"/>
        <label>1</label>
    </ligand>
</feature>
<proteinExistence type="inferred from homology"/>
<evidence type="ECO:0000256" key="1">
    <source>
        <dbReference type="ARBA" id="ARBA00004123"/>
    </source>
</evidence>
<dbReference type="Gene3D" id="6.10.140.1740">
    <property type="match status" value="1"/>
</dbReference>
<feature type="domain" description="PHD-type" evidence="19">
    <location>
        <begin position="212"/>
        <end position="261"/>
    </location>
</feature>
<dbReference type="SMART" id="SM01408">
    <property type="entry name" value="ING"/>
    <property type="match status" value="1"/>
</dbReference>
<keyword evidence="7 16" id="KW-0156">Chromatin regulator</keyword>
<feature type="binding site" evidence="14">
    <location>
        <position position="255"/>
    </location>
    <ligand>
        <name>Zn(2+)</name>
        <dbReference type="ChEBI" id="CHEBI:29105"/>
        <label>2</label>
    </ligand>
</feature>
<evidence type="ECO:0000256" key="15">
    <source>
        <dbReference type="PROSITE-ProRule" id="PRU00146"/>
    </source>
</evidence>
<feature type="site" description="Histone H3K4me3 binding" evidence="13">
    <location>
        <position position="229"/>
    </location>
</feature>
<dbReference type="InterPro" id="IPR011011">
    <property type="entry name" value="Znf_FYVE_PHD"/>
</dbReference>
<evidence type="ECO:0000256" key="17">
    <source>
        <dbReference type="SAM" id="Coils"/>
    </source>
</evidence>
<feature type="compositionally biased region" description="Polar residues" evidence="18">
    <location>
        <begin position="182"/>
        <end position="191"/>
    </location>
</feature>
<dbReference type="Pfam" id="PF12998">
    <property type="entry name" value="ING"/>
    <property type="match status" value="1"/>
</dbReference>
<feature type="site" description="Histone H3K4me3 binding" evidence="13">
    <location>
        <position position="225"/>
    </location>
</feature>
<keyword evidence="10" id="KW-0469">Meiosis</keyword>
<feature type="compositionally biased region" description="Basic and acidic residues" evidence="18">
    <location>
        <begin position="169"/>
        <end position="179"/>
    </location>
</feature>
<dbReference type="GO" id="GO:0006325">
    <property type="term" value="P:chromatin organization"/>
    <property type="evidence" value="ECO:0007669"/>
    <property type="project" value="UniProtKB-KW"/>
</dbReference>
<dbReference type="Gene3D" id="3.30.40.10">
    <property type="entry name" value="Zinc/RING finger domain, C3HC4 (zinc finger)"/>
    <property type="match status" value="1"/>
</dbReference>
<evidence type="ECO:0000256" key="6">
    <source>
        <dbReference type="ARBA" id="ARBA00022833"/>
    </source>
</evidence>
<comment type="similarity">
    <text evidence="2 16">Belongs to the ING family.</text>
</comment>
<evidence type="ECO:0000256" key="12">
    <source>
        <dbReference type="ARBA" id="ARBA00037044"/>
    </source>
</evidence>
<dbReference type="GO" id="GO:0051321">
    <property type="term" value="P:meiotic cell cycle"/>
    <property type="evidence" value="ECO:0007669"/>
    <property type="project" value="UniProtKB-KW"/>
</dbReference>
<dbReference type="InterPro" id="IPR024610">
    <property type="entry name" value="ING_N_histone-binding"/>
</dbReference>
<dbReference type="PANTHER" id="PTHR10333:SF100">
    <property type="entry name" value="CHROMATIN MODIFICATION-RELATED PROTEIN YNG2"/>
    <property type="match status" value="1"/>
</dbReference>
<evidence type="ECO:0000256" key="11">
    <source>
        <dbReference type="ARBA" id="ARBA00023306"/>
    </source>
</evidence>
<dbReference type="RefSeq" id="XP_037139816.1">
    <property type="nucleotide sequence ID" value="XM_037283920.1"/>
</dbReference>
<keyword evidence="8" id="KW-0234">DNA repair</keyword>
<evidence type="ECO:0000313" key="20">
    <source>
        <dbReference type="EMBL" id="QLL33142.1"/>
    </source>
</evidence>
<feature type="binding site" evidence="14">
    <location>
        <position position="215"/>
    </location>
    <ligand>
        <name>Zn(2+)</name>
        <dbReference type="ChEBI" id="CHEBI:29105"/>
        <label>1</label>
    </ligand>
</feature>
<keyword evidence="11" id="KW-0131">Cell cycle</keyword>
<dbReference type="Proteomes" id="UP000515788">
    <property type="component" value="Chromosome 5"/>
</dbReference>
<comment type="subcellular location">
    <subcellularLocation>
        <location evidence="1 16">Nucleus</location>
    </subcellularLocation>
</comment>
<dbReference type="PROSITE" id="PS50016">
    <property type="entry name" value="ZF_PHD_2"/>
    <property type="match status" value="1"/>
</dbReference>
<dbReference type="KEGG" id="tgb:HG536_0E00520"/>
<keyword evidence="3 14" id="KW-0479">Metal-binding</keyword>
<dbReference type="InterPro" id="IPR001965">
    <property type="entry name" value="Znf_PHD"/>
</dbReference>
<feature type="binding site" evidence="14">
    <location>
        <position position="242"/>
    </location>
    <ligand>
        <name>Zn(2+)</name>
        <dbReference type="ChEBI" id="CHEBI:29105"/>
        <label>1</label>
    </ligand>
</feature>
<dbReference type="EMBL" id="CP059250">
    <property type="protein sequence ID" value="QLL33142.1"/>
    <property type="molecule type" value="Genomic_DNA"/>
</dbReference>
<reference evidence="20 21" key="1">
    <citation type="submission" date="2020-06" db="EMBL/GenBank/DDBJ databases">
        <title>The yeast mating-type switching endonuclease HO is a domesticated member of an unorthodox homing genetic element family.</title>
        <authorList>
            <person name="Coughlan A.Y."/>
            <person name="Lombardi L."/>
            <person name="Braun-Galleani S."/>
            <person name="Martos A.R."/>
            <person name="Galeote V."/>
            <person name="Bigey F."/>
            <person name="Dequin S."/>
            <person name="Byrne K.P."/>
            <person name="Wolfe K.H."/>
        </authorList>
    </citation>
    <scope>NUCLEOTIDE SEQUENCE [LARGE SCALE GENOMIC DNA]</scope>
    <source>
        <strain evidence="20 21">CBS764</strain>
    </source>
</reference>
<dbReference type="AlphaFoldDB" id="A0A7G3ZI06"/>
<evidence type="ECO:0000256" key="3">
    <source>
        <dbReference type="ARBA" id="ARBA00022723"/>
    </source>
</evidence>
<feature type="binding site" evidence="14">
    <location>
        <position position="239"/>
    </location>
    <ligand>
        <name>Zn(2+)</name>
        <dbReference type="ChEBI" id="CHEBI:29105"/>
        <label>1</label>
    </ligand>
</feature>
<gene>
    <name evidence="20" type="ORF">HG536_0E00520</name>
</gene>
<dbReference type="GO" id="GO:0035267">
    <property type="term" value="C:NuA4 histone acetyltransferase complex"/>
    <property type="evidence" value="ECO:0007669"/>
    <property type="project" value="TreeGrafter"/>
</dbReference>
<dbReference type="InterPro" id="IPR019786">
    <property type="entry name" value="Zinc_finger_PHD-type_CS"/>
</dbReference>
<evidence type="ECO:0000256" key="2">
    <source>
        <dbReference type="ARBA" id="ARBA00010210"/>
    </source>
</evidence>
<name>A0A7G3ZI06_9SACH</name>
<comment type="domain">
    <text evidence="16">The PHD-type zinc finger mediates the binding to H3K4me3.</text>
</comment>
<dbReference type="PROSITE" id="PS01359">
    <property type="entry name" value="ZF_PHD_1"/>
    <property type="match status" value="1"/>
</dbReference>
<feature type="coiled-coil region" evidence="17">
    <location>
        <begin position="7"/>
        <end position="34"/>
    </location>
</feature>
<organism evidence="20 21">
    <name type="scientific">Torulaspora globosa</name>
    <dbReference type="NCBI Taxonomy" id="48254"/>
    <lineage>
        <taxon>Eukaryota</taxon>
        <taxon>Fungi</taxon>
        <taxon>Dikarya</taxon>
        <taxon>Ascomycota</taxon>
        <taxon>Saccharomycotina</taxon>
        <taxon>Saccharomycetes</taxon>
        <taxon>Saccharomycetales</taxon>
        <taxon>Saccharomycetaceae</taxon>
        <taxon>Torulaspora</taxon>
    </lineage>
</organism>
<dbReference type="InterPro" id="IPR013083">
    <property type="entry name" value="Znf_RING/FYVE/PHD"/>
</dbReference>
<evidence type="ECO:0000256" key="7">
    <source>
        <dbReference type="ARBA" id="ARBA00022853"/>
    </source>
</evidence>
<dbReference type="SUPFAM" id="SSF57903">
    <property type="entry name" value="FYVE/PHD zinc finger"/>
    <property type="match status" value="1"/>
</dbReference>
<keyword evidence="21" id="KW-1185">Reference proteome</keyword>
<keyword evidence="4" id="KW-0227">DNA damage</keyword>
<comment type="function">
    <text evidence="16">Component of an histone acetyltransferase complex.</text>
</comment>
<evidence type="ECO:0000256" key="4">
    <source>
        <dbReference type="ARBA" id="ARBA00022763"/>
    </source>
</evidence>
<keyword evidence="5 15" id="KW-0863">Zinc-finger</keyword>
<evidence type="ECO:0000256" key="18">
    <source>
        <dbReference type="SAM" id="MobiDB-lite"/>
    </source>
</evidence>
<dbReference type="GeneID" id="59326338"/>
<dbReference type="GO" id="GO:0005634">
    <property type="term" value="C:nucleus"/>
    <property type="evidence" value="ECO:0007669"/>
    <property type="project" value="UniProtKB-SubCell"/>
</dbReference>
<dbReference type="GO" id="GO:0008270">
    <property type="term" value="F:zinc ion binding"/>
    <property type="evidence" value="ECO:0007669"/>
    <property type="project" value="UniProtKB-KW"/>
</dbReference>
<evidence type="ECO:0000256" key="14">
    <source>
        <dbReference type="PIRSR" id="PIRSR628651-51"/>
    </source>
</evidence>
<feature type="site" description="Histone H3K4me3 binding" evidence="13">
    <location>
        <position position="237"/>
    </location>
</feature>
<dbReference type="InterPro" id="IPR028651">
    <property type="entry name" value="ING_fam"/>
</dbReference>
<dbReference type="CDD" id="cd15505">
    <property type="entry name" value="PHD_ING"/>
    <property type="match status" value="1"/>
</dbReference>
<dbReference type="GO" id="GO:0006281">
    <property type="term" value="P:DNA repair"/>
    <property type="evidence" value="ECO:0007669"/>
    <property type="project" value="UniProtKB-KW"/>
</dbReference>
<dbReference type="PANTHER" id="PTHR10333">
    <property type="entry name" value="INHIBITOR OF GROWTH PROTEIN"/>
    <property type="match status" value="1"/>
</dbReference>
<feature type="region of interest" description="Disordered" evidence="18">
    <location>
        <begin position="123"/>
        <end position="193"/>
    </location>
</feature>
<dbReference type="CDD" id="cd16858">
    <property type="entry name" value="ING_ING3_Yng2p"/>
    <property type="match status" value="1"/>
</dbReference>
<dbReference type="GO" id="GO:0006355">
    <property type="term" value="P:regulation of DNA-templated transcription"/>
    <property type="evidence" value="ECO:0007669"/>
    <property type="project" value="TreeGrafter"/>
</dbReference>
<dbReference type="OrthoDB" id="5411773at2759"/>
<keyword evidence="6 14" id="KW-0862">Zinc</keyword>
<evidence type="ECO:0000256" key="16">
    <source>
        <dbReference type="RuleBase" id="RU361213"/>
    </source>
</evidence>
<dbReference type="InterPro" id="IPR019787">
    <property type="entry name" value="Znf_PHD-finger"/>
</dbReference>